<feature type="region of interest" description="Disordered" evidence="2">
    <location>
        <begin position="985"/>
        <end position="1007"/>
    </location>
</feature>
<reference evidence="3" key="1">
    <citation type="journal article" date="2020" name="Stud. Mycol.">
        <title>101 Dothideomycetes genomes: a test case for predicting lifestyles and emergence of pathogens.</title>
        <authorList>
            <person name="Haridas S."/>
            <person name="Albert R."/>
            <person name="Binder M."/>
            <person name="Bloem J."/>
            <person name="Labutti K."/>
            <person name="Salamov A."/>
            <person name="Andreopoulos B."/>
            <person name="Baker S."/>
            <person name="Barry K."/>
            <person name="Bills G."/>
            <person name="Bluhm B."/>
            <person name="Cannon C."/>
            <person name="Castanera R."/>
            <person name="Culley D."/>
            <person name="Daum C."/>
            <person name="Ezra D."/>
            <person name="Gonzalez J."/>
            <person name="Henrissat B."/>
            <person name="Kuo A."/>
            <person name="Liang C."/>
            <person name="Lipzen A."/>
            <person name="Lutzoni F."/>
            <person name="Magnuson J."/>
            <person name="Mondo S."/>
            <person name="Nolan M."/>
            <person name="Ohm R."/>
            <person name="Pangilinan J."/>
            <person name="Park H.-J."/>
            <person name="Ramirez L."/>
            <person name="Alfaro M."/>
            <person name="Sun H."/>
            <person name="Tritt A."/>
            <person name="Yoshinaga Y."/>
            <person name="Zwiers L.-H."/>
            <person name="Turgeon B."/>
            <person name="Goodwin S."/>
            <person name="Spatafora J."/>
            <person name="Crous P."/>
            <person name="Grigoriev I."/>
        </authorList>
    </citation>
    <scope>NUCLEOTIDE SEQUENCE</scope>
    <source>
        <strain evidence="3">CBS 107.79</strain>
    </source>
</reference>
<feature type="region of interest" description="Disordered" evidence="2">
    <location>
        <begin position="1066"/>
        <end position="1085"/>
    </location>
</feature>
<feature type="compositionally biased region" description="Polar residues" evidence="2">
    <location>
        <begin position="1105"/>
        <end position="1135"/>
    </location>
</feature>
<dbReference type="OrthoDB" id="3787206at2759"/>
<evidence type="ECO:0000313" key="4">
    <source>
        <dbReference type="Proteomes" id="UP000800036"/>
    </source>
</evidence>
<name>A0A6A5VGC6_9PLEO</name>
<feature type="compositionally biased region" description="Polar residues" evidence="2">
    <location>
        <begin position="522"/>
        <end position="531"/>
    </location>
</feature>
<sequence length="1396" mass="154578">MSSYGKVPDLLDERYLNLQDVIGNVKPFPMLLPYEQYVQNILVYRIDTNHEIYLPLLQDFTDRIAGYSRLVSKDAEAWTWMVQWDVESPTADAPTRKKQRLDAGPMSAAQAQAKKPLMTKFERRLLSPELFQEEHILRILIDIVQVESKLVPNYVEFLYQWIDYYEGGGQALKAALRMEIPSLWLFEYHPLPLFSNDGKDKDNEEEVDELEKVAEEMGEKLTTCKRKEPLALEEMERLTEQSERMQYREVKFGIQRPVDPSDEPLPPLINVPHDDKKRQHYYAACFKNRQRAFFLLQEAGITARQIANYKKLQPMSPQETPEDINGSGFLNYYKEEPCAHAVFLEKKRLEERREKQREVSLSSRLAEEARIAATTSAAQENPLLPPALIPFRSFSQSTSHDEPTNPAAAAYISKLREKEARDPPIRTVPAAMLGKCKSKAFRRAAPRVSTPEGSEDGEMEEDEDEDGYGSDEYSNPDDIDPDEREDDHDIIYRNHHPQDVDDDNSRPLASGSTPATMDALPQQPSAEANSNDLPEFLLTFDRATLTRFMAVLDPDTQAHIRRLHPLLNGSDHIPQYHIPNLEELFRSNAGLGAAASSSSHSYDSAAGYPMASQSQQQHGMLQPLPQPQQYLSPTYHPTQPSVLPENTPDTSFGYTSAGGISSDDIMSGNTFDGDTLTEDTLPAIALSRASLSNRTPTPPTTPYSQQHLEVPTQMQPLTPIQPRLMMYGPAQPIAPLRGASLITEDMVQANPRLELLRTMQKYAYMQAHAPDQFLAEMQARGLTPAASYPRGAGPATPPPDAFTSGMGSLQPQPQVGSNSYSTMLSSSAGSSSNCHVHFGTTWNDPSINDLPGSVHERLASLTGAGYSASDQATDFASDGRPQFWNPQHQPVLSDPSMSSSTGYQSQAPSPPISSAPASPSQASQSSYSPQNSGGGNGGTPFNQPSRPGEPVVMQRFPLAVPNGFGPQGAGVAQSVMERYSDEQPFFPREREYNLGPKNNPPSGPRRPTSVFQHPMQAAPRNGLPAALVQMQRPAPLNPRASGLIQHLPLRPANESMMPDYVEPAALLQMPSSPPPPSPLPRDPWTGRLRLLDEYEAVAASPASRSFSQMLESSNRAQPPPNLNTQAAGPSASNSVPGPMTPLAAQIAEKLKLNSPKPAPPPNPDGPRLFNEDAISARSPHGTPIQIYLPKIVIPHDGAFADATDCLVLGYTHPSTGILTLSKAIFFPTTIWPNVLRRVQRGHAEVLETYTPPPNHPRFVAHRGTLRNPDDVTGPHKFVYEKLSQVYSVMAGCGDREEEVTKRWRTTKGPMTAIGRGSVWEGWGVTLDCPVEMGYEERHGAGVRVAKSLDGARGWGLSEEGMREKERREREIDELLEECEEDVSDEEDEEDVVMRED</sequence>
<feature type="compositionally biased region" description="Low complexity" evidence="2">
    <location>
        <begin position="914"/>
        <end position="931"/>
    </location>
</feature>
<feature type="coiled-coil region" evidence="1">
    <location>
        <begin position="200"/>
        <end position="227"/>
    </location>
</feature>
<feature type="region of interest" description="Disordered" evidence="2">
    <location>
        <begin position="785"/>
        <end position="826"/>
    </location>
</feature>
<feature type="region of interest" description="Disordered" evidence="2">
    <location>
        <begin position="870"/>
        <end position="950"/>
    </location>
</feature>
<dbReference type="Proteomes" id="UP000800036">
    <property type="component" value="Unassembled WGS sequence"/>
</dbReference>
<keyword evidence="1" id="KW-0175">Coiled coil</keyword>
<feature type="region of interest" description="Disordered" evidence="2">
    <location>
        <begin position="1105"/>
        <end position="1139"/>
    </location>
</feature>
<feature type="region of interest" description="Disordered" evidence="2">
    <location>
        <begin position="440"/>
        <end position="531"/>
    </location>
</feature>
<protein>
    <submittedName>
        <fullName evidence="3">Uncharacterized protein</fullName>
    </submittedName>
</protein>
<feature type="compositionally biased region" description="Acidic residues" evidence="2">
    <location>
        <begin position="453"/>
        <end position="486"/>
    </location>
</feature>
<accession>A0A6A5VGC6</accession>
<feature type="compositionally biased region" description="Polar residues" evidence="2">
    <location>
        <begin position="805"/>
        <end position="818"/>
    </location>
</feature>
<keyword evidence="4" id="KW-1185">Reference proteome</keyword>
<organism evidence="3 4">
    <name type="scientific">Bimuria novae-zelandiae CBS 107.79</name>
    <dbReference type="NCBI Taxonomy" id="1447943"/>
    <lineage>
        <taxon>Eukaryota</taxon>
        <taxon>Fungi</taxon>
        <taxon>Dikarya</taxon>
        <taxon>Ascomycota</taxon>
        <taxon>Pezizomycotina</taxon>
        <taxon>Dothideomycetes</taxon>
        <taxon>Pleosporomycetidae</taxon>
        <taxon>Pleosporales</taxon>
        <taxon>Massarineae</taxon>
        <taxon>Didymosphaeriaceae</taxon>
        <taxon>Bimuria</taxon>
    </lineage>
</organism>
<evidence type="ECO:0000256" key="1">
    <source>
        <dbReference type="SAM" id="Coils"/>
    </source>
</evidence>
<evidence type="ECO:0000313" key="3">
    <source>
        <dbReference type="EMBL" id="KAF1976105.1"/>
    </source>
</evidence>
<feature type="region of interest" description="Disordered" evidence="2">
    <location>
        <begin position="593"/>
        <end position="674"/>
    </location>
</feature>
<evidence type="ECO:0000256" key="2">
    <source>
        <dbReference type="SAM" id="MobiDB-lite"/>
    </source>
</evidence>
<feature type="compositionally biased region" description="Low complexity" evidence="2">
    <location>
        <begin position="615"/>
        <end position="631"/>
    </location>
</feature>
<feature type="compositionally biased region" description="Pro residues" evidence="2">
    <location>
        <begin position="1071"/>
        <end position="1081"/>
    </location>
</feature>
<dbReference type="EMBL" id="ML976668">
    <property type="protein sequence ID" value="KAF1976105.1"/>
    <property type="molecule type" value="Genomic_DNA"/>
</dbReference>
<feature type="compositionally biased region" description="Low complexity" evidence="2">
    <location>
        <begin position="593"/>
        <end position="607"/>
    </location>
</feature>
<feature type="compositionally biased region" description="Acidic residues" evidence="2">
    <location>
        <begin position="1376"/>
        <end position="1390"/>
    </location>
</feature>
<feature type="region of interest" description="Disordered" evidence="2">
    <location>
        <begin position="1376"/>
        <end position="1396"/>
    </location>
</feature>
<feature type="compositionally biased region" description="Basic and acidic residues" evidence="2">
    <location>
        <begin position="487"/>
        <end position="505"/>
    </location>
</feature>
<feature type="region of interest" description="Disordered" evidence="2">
    <location>
        <begin position="1152"/>
        <end position="1172"/>
    </location>
</feature>
<gene>
    <name evidence="3" type="ORF">BU23DRAFT_60807</name>
</gene>
<feature type="compositionally biased region" description="Polar residues" evidence="2">
    <location>
        <begin position="884"/>
        <end position="903"/>
    </location>
</feature>
<proteinExistence type="predicted"/>